<reference evidence="2" key="1">
    <citation type="submission" date="2015-07" db="EMBL/GenBank/DDBJ databases">
        <title>MeaNS - Measles Nucleotide Surveillance Program.</title>
        <authorList>
            <person name="Tran T."/>
            <person name="Druce J."/>
        </authorList>
    </citation>
    <scope>NUCLEOTIDE SEQUENCE</scope>
    <source>
        <strain evidence="2">UCB-OBI-ISO-001</strain>
        <tissue evidence="2">Gonad</tissue>
    </source>
</reference>
<name>A0A0L8HDN1_OCTBM</name>
<dbReference type="EMBL" id="KQ418420">
    <property type="protein sequence ID" value="KOF87412.1"/>
    <property type="molecule type" value="Genomic_DNA"/>
</dbReference>
<proteinExistence type="predicted"/>
<evidence type="ECO:0000256" key="1">
    <source>
        <dbReference type="SAM" id="SignalP"/>
    </source>
</evidence>
<organism evidence="2">
    <name type="scientific">Octopus bimaculoides</name>
    <name type="common">California two-spotted octopus</name>
    <dbReference type="NCBI Taxonomy" id="37653"/>
    <lineage>
        <taxon>Eukaryota</taxon>
        <taxon>Metazoa</taxon>
        <taxon>Spiralia</taxon>
        <taxon>Lophotrochozoa</taxon>
        <taxon>Mollusca</taxon>
        <taxon>Cephalopoda</taxon>
        <taxon>Coleoidea</taxon>
        <taxon>Octopodiformes</taxon>
        <taxon>Octopoda</taxon>
        <taxon>Incirrata</taxon>
        <taxon>Octopodidae</taxon>
        <taxon>Octopus</taxon>
    </lineage>
</organism>
<gene>
    <name evidence="2" type="ORF">OCBIM_22016901mg</name>
</gene>
<dbReference type="AlphaFoldDB" id="A0A0L8HDN1"/>
<accession>A0A0L8HDN1</accession>
<sequence>MKQYLSNYLIIVAFCCTGVILSAESSEDARNRAVESQNYAFMDKPNGYQRRIPLYPFRIRRDDLFKFKEPEYEEVCGSYDVSDIFPAKHPS</sequence>
<feature type="chain" id="PRO_5007416189" evidence="1">
    <location>
        <begin position="23"/>
        <end position="91"/>
    </location>
</feature>
<dbReference type="EMBL" id="KQ418420">
    <property type="protein sequence ID" value="KOF87413.1"/>
    <property type="molecule type" value="Genomic_DNA"/>
</dbReference>
<evidence type="ECO:0000313" key="2">
    <source>
        <dbReference type="EMBL" id="KOF87413.1"/>
    </source>
</evidence>
<feature type="signal peptide" evidence="1">
    <location>
        <begin position="1"/>
        <end position="22"/>
    </location>
</feature>
<keyword evidence="1" id="KW-0732">Signal</keyword>
<protein>
    <submittedName>
        <fullName evidence="2">Uncharacterized protein</fullName>
    </submittedName>
</protein>